<gene>
    <name evidence="2" type="ORF">VNO80_05955</name>
</gene>
<protein>
    <recommendedName>
        <fullName evidence="4">Glycine-rich protein</fullName>
    </recommendedName>
</protein>
<evidence type="ECO:0000313" key="2">
    <source>
        <dbReference type="EMBL" id="KAK7372570.1"/>
    </source>
</evidence>
<keyword evidence="3" id="KW-1185">Reference proteome</keyword>
<dbReference type="AlphaFoldDB" id="A0AAN9NG10"/>
<evidence type="ECO:0000256" key="1">
    <source>
        <dbReference type="SAM" id="MobiDB-lite"/>
    </source>
</evidence>
<feature type="region of interest" description="Disordered" evidence="1">
    <location>
        <begin position="74"/>
        <end position="96"/>
    </location>
</feature>
<comment type="caution">
    <text evidence="2">The sequence shown here is derived from an EMBL/GenBank/DDBJ whole genome shotgun (WGS) entry which is preliminary data.</text>
</comment>
<dbReference type="InterPro" id="IPR010800">
    <property type="entry name" value="GRP"/>
</dbReference>
<dbReference type="PANTHER" id="PTHR37389:SF40">
    <property type="entry name" value="NODULIN-24"/>
    <property type="match status" value="1"/>
</dbReference>
<organism evidence="2 3">
    <name type="scientific">Phaseolus coccineus</name>
    <name type="common">Scarlet runner bean</name>
    <name type="synonym">Phaseolus multiflorus</name>
    <dbReference type="NCBI Taxonomy" id="3886"/>
    <lineage>
        <taxon>Eukaryota</taxon>
        <taxon>Viridiplantae</taxon>
        <taxon>Streptophyta</taxon>
        <taxon>Embryophyta</taxon>
        <taxon>Tracheophyta</taxon>
        <taxon>Spermatophyta</taxon>
        <taxon>Magnoliopsida</taxon>
        <taxon>eudicotyledons</taxon>
        <taxon>Gunneridae</taxon>
        <taxon>Pentapetalae</taxon>
        <taxon>rosids</taxon>
        <taxon>fabids</taxon>
        <taxon>Fabales</taxon>
        <taxon>Fabaceae</taxon>
        <taxon>Papilionoideae</taxon>
        <taxon>50 kb inversion clade</taxon>
        <taxon>NPAAA clade</taxon>
        <taxon>indigoferoid/millettioid clade</taxon>
        <taxon>Phaseoleae</taxon>
        <taxon>Phaseolus</taxon>
    </lineage>
</organism>
<reference evidence="2 3" key="1">
    <citation type="submission" date="2024-01" db="EMBL/GenBank/DDBJ databases">
        <title>The genomes of 5 underutilized Papilionoideae crops provide insights into root nodulation and disease resistanc.</title>
        <authorList>
            <person name="Jiang F."/>
        </authorList>
    </citation>
    <scope>NUCLEOTIDE SEQUENCE [LARGE SCALE GENOMIC DNA]</scope>
    <source>
        <strain evidence="2">JINMINGXINNONG_FW02</strain>
        <tissue evidence="2">Leaves</tissue>
    </source>
</reference>
<evidence type="ECO:0000313" key="3">
    <source>
        <dbReference type="Proteomes" id="UP001374584"/>
    </source>
</evidence>
<proteinExistence type="predicted"/>
<sequence length="162" mass="16262">MGDGHLSVVSKLMPGRSVLVFYSNMGLKMAILILGLLAMLLLASEVASTNAEEATNGVGEAKYPGGGNGGGYPGNGGGYPGHGGHPGHGGGGYPGHGGGNPGHGGGYPGHGGGYPGRCRYGCCGGRTYNGGCRRCCYYAGEAVDAQTQDETHNQDNSNQRST</sequence>
<dbReference type="EMBL" id="JAYMYR010000003">
    <property type="protein sequence ID" value="KAK7372570.1"/>
    <property type="molecule type" value="Genomic_DNA"/>
</dbReference>
<name>A0AAN9NG10_PHACN</name>
<dbReference type="Proteomes" id="UP001374584">
    <property type="component" value="Unassembled WGS sequence"/>
</dbReference>
<accession>A0AAN9NG10</accession>
<evidence type="ECO:0008006" key="4">
    <source>
        <dbReference type="Google" id="ProtNLM"/>
    </source>
</evidence>
<dbReference type="PANTHER" id="PTHR37389">
    <property type="entry name" value="NODULIN-24"/>
    <property type="match status" value="1"/>
</dbReference>